<keyword evidence="4" id="KW-1185">Reference proteome</keyword>
<comment type="caution">
    <text evidence="3">The sequence shown here is derived from an EMBL/GenBank/DDBJ whole genome shotgun (WGS) entry which is preliminary data.</text>
</comment>
<keyword evidence="2" id="KW-0472">Membrane</keyword>
<evidence type="ECO:0000313" key="3">
    <source>
        <dbReference type="EMBL" id="MBB6628849.1"/>
    </source>
</evidence>
<sequence length="122" mass="13282">MSTPPSTPPYTPSTPEKETSMDTTDRSGRHPVNIGHLVMGLAFVGLVGVWALVQGDVVHGADIRWLLPVPWVLAGIAGLLATTLTNRDRWGTRQTGWVGTTPTSYDDTTTIPQHDPTHEENR</sequence>
<accession>A0A7X0RKN1</accession>
<reference evidence="3 4" key="1">
    <citation type="submission" date="2020-08" db="EMBL/GenBank/DDBJ databases">
        <authorList>
            <person name="Seo M.-J."/>
        </authorList>
    </citation>
    <scope>NUCLEOTIDE SEQUENCE [LARGE SCALE GENOMIC DNA]</scope>
    <source>
        <strain evidence="3 4">KIGAM211</strain>
    </source>
</reference>
<evidence type="ECO:0000313" key="4">
    <source>
        <dbReference type="Proteomes" id="UP000523955"/>
    </source>
</evidence>
<keyword evidence="2" id="KW-1133">Transmembrane helix</keyword>
<dbReference type="RefSeq" id="WP_185253862.1">
    <property type="nucleotide sequence ID" value="NZ_JACKXE010000001.1"/>
</dbReference>
<feature type="compositionally biased region" description="Pro residues" evidence="1">
    <location>
        <begin position="1"/>
        <end position="12"/>
    </location>
</feature>
<feature type="transmembrane region" description="Helical" evidence="2">
    <location>
        <begin position="34"/>
        <end position="53"/>
    </location>
</feature>
<gene>
    <name evidence="3" type="ORF">H5V45_16090</name>
</gene>
<name>A0A7X0RKN1_9ACTN</name>
<feature type="compositionally biased region" description="Low complexity" evidence="1">
    <location>
        <begin position="100"/>
        <end position="110"/>
    </location>
</feature>
<feature type="region of interest" description="Disordered" evidence="1">
    <location>
        <begin position="1"/>
        <end position="31"/>
    </location>
</feature>
<protein>
    <submittedName>
        <fullName evidence="3">Uncharacterized protein</fullName>
    </submittedName>
</protein>
<feature type="transmembrane region" description="Helical" evidence="2">
    <location>
        <begin position="65"/>
        <end position="84"/>
    </location>
</feature>
<evidence type="ECO:0000256" key="1">
    <source>
        <dbReference type="SAM" id="MobiDB-lite"/>
    </source>
</evidence>
<keyword evidence="2" id="KW-0812">Transmembrane</keyword>
<proteinExistence type="predicted"/>
<feature type="compositionally biased region" description="Basic and acidic residues" evidence="1">
    <location>
        <begin position="15"/>
        <end position="28"/>
    </location>
</feature>
<organism evidence="3 4">
    <name type="scientific">Nocardioides luti</name>
    <dbReference type="NCBI Taxonomy" id="2761101"/>
    <lineage>
        <taxon>Bacteria</taxon>
        <taxon>Bacillati</taxon>
        <taxon>Actinomycetota</taxon>
        <taxon>Actinomycetes</taxon>
        <taxon>Propionibacteriales</taxon>
        <taxon>Nocardioidaceae</taxon>
        <taxon>Nocardioides</taxon>
    </lineage>
</organism>
<evidence type="ECO:0000256" key="2">
    <source>
        <dbReference type="SAM" id="Phobius"/>
    </source>
</evidence>
<dbReference type="Proteomes" id="UP000523955">
    <property type="component" value="Unassembled WGS sequence"/>
</dbReference>
<dbReference type="AlphaFoldDB" id="A0A7X0RKN1"/>
<dbReference type="EMBL" id="JACKXE010000001">
    <property type="protein sequence ID" value="MBB6628849.1"/>
    <property type="molecule type" value="Genomic_DNA"/>
</dbReference>
<feature type="region of interest" description="Disordered" evidence="1">
    <location>
        <begin position="92"/>
        <end position="122"/>
    </location>
</feature>